<proteinExistence type="predicted"/>
<evidence type="ECO:0000313" key="3">
    <source>
        <dbReference type="Proteomes" id="UP001165541"/>
    </source>
</evidence>
<gene>
    <name evidence="2" type="primary">tssA</name>
    <name evidence="2" type="ORF">M8A51_15355</name>
</gene>
<feature type="domain" description="ImpA N-terminal" evidence="1">
    <location>
        <begin position="8"/>
        <end position="131"/>
    </location>
</feature>
<dbReference type="Pfam" id="PF06812">
    <property type="entry name" value="ImpA_N"/>
    <property type="match status" value="1"/>
</dbReference>
<dbReference type="InterPro" id="IPR017740">
    <property type="entry name" value="TssA-like"/>
</dbReference>
<protein>
    <submittedName>
        <fullName evidence="2">Type VI secretion system protein TssA</fullName>
    </submittedName>
</protein>
<accession>A0ABT0YQ86</accession>
<comment type="caution">
    <text evidence="2">The sequence shown here is derived from an EMBL/GenBank/DDBJ whole genome shotgun (WGS) entry which is preliminary data.</text>
</comment>
<dbReference type="InterPro" id="IPR010657">
    <property type="entry name" value="ImpA_N"/>
</dbReference>
<dbReference type="RefSeq" id="WP_251779353.1">
    <property type="nucleotide sequence ID" value="NZ_JAMKFE010000009.1"/>
</dbReference>
<name>A0ABT0YQ86_9BURK</name>
<dbReference type="PANTHER" id="PTHR37951:SF1">
    <property type="entry name" value="TYPE VI SECRETION SYSTEM COMPONENT TSSA1"/>
    <property type="match status" value="1"/>
</dbReference>
<reference evidence="2" key="1">
    <citation type="submission" date="2022-05" db="EMBL/GenBank/DDBJ databases">
        <title>Schlegelella sp. nov., isolated from mangrove soil.</title>
        <authorList>
            <person name="Liu Y."/>
            <person name="Ge X."/>
            <person name="Liu W."/>
        </authorList>
    </citation>
    <scope>NUCLEOTIDE SEQUENCE</scope>
    <source>
        <strain evidence="2">S2-27</strain>
    </source>
</reference>
<sequence length="336" mass="36035">MIDVDALLAPVSETAPCGEDLEYDAQFMALEQAARGKAEQQFGDTVVAAEEPDWGRVVDAATELMGRTKDLRVATYLARGLARTAGPAGLGRGLQLLLGLCEAYWDSVYPQLDPDDNFDPVMRMNALAPLAHPEAGLRELREAPCVRTRGGSIAVKQIEYALSMAEAPAGQTVPSETEILAAFREAADTDPGFVEGIRLASQQANALQSWLNERVGSDQAVDLRPLRVILTAITKLVDQVAAVADAAVASGEGEAVEGGGAGAVRVVTAGELRSREDVVRALDRMIEFLERNEPTNPAPLLLRRAQRLMTMSFLEIIEDMTPDGVGTVRNLAGIRE</sequence>
<dbReference type="EMBL" id="JAMKFE010000009">
    <property type="protein sequence ID" value="MCM5680902.1"/>
    <property type="molecule type" value="Genomic_DNA"/>
</dbReference>
<organism evidence="2 3">
    <name type="scientific">Caldimonas mangrovi</name>
    <dbReference type="NCBI Taxonomy" id="2944811"/>
    <lineage>
        <taxon>Bacteria</taxon>
        <taxon>Pseudomonadati</taxon>
        <taxon>Pseudomonadota</taxon>
        <taxon>Betaproteobacteria</taxon>
        <taxon>Burkholderiales</taxon>
        <taxon>Sphaerotilaceae</taxon>
        <taxon>Caldimonas</taxon>
    </lineage>
</organism>
<dbReference type="NCBIfam" id="TIGR03363">
    <property type="entry name" value="VI_chp_8"/>
    <property type="match status" value="1"/>
</dbReference>
<evidence type="ECO:0000259" key="1">
    <source>
        <dbReference type="Pfam" id="PF06812"/>
    </source>
</evidence>
<dbReference type="PANTHER" id="PTHR37951">
    <property type="entry name" value="CYTOPLASMIC PROTEIN-RELATED"/>
    <property type="match status" value="1"/>
</dbReference>
<evidence type="ECO:0000313" key="2">
    <source>
        <dbReference type="EMBL" id="MCM5680902.1"/>
    </source>
</evidence>
<keyword evidence="3" id="KW-1185">Reference proteome</keyword>
<dbReference type="Proteomes" id="UP001165541">
    <property type="component" value="Unassembled WGS sequence"/>
</dbReference>